<feature type="domain" description="LITAF" evidence="10">
    <location>
        <begin position="32"/>
        <end position="115"/>
    </location>
</feature>
<proteinExistence type="inferred from homology"/>
<organism evidence="11 12">
    <name type="scientific">Oikopleura dioica</name>
    <name type="common">Tunicate</name>
    <dbReference type="NCBI Taxonomy" id="34765"/>
    <lineage>
        <taxon>Eukaryota</taxon>
        <taxon>Metazoa</taxon>
        <taxon>Chordata</taxon>
        <taxon>Tunicata</taxon>
        <taxon>Appendicularia</taxon>
        <taxon>Copelata</taxon>
        <taxon>Oikopleuridae</taxon>
        <taxon>Oikopleura</taxon>
    </lineage>
</organism>
<evidence type="ECO:0000256" key="4">
    <source>
        <dbReference type="ARBA" id="ARBA00005975"/>
    </source>
</evidence>
<dbReference type="Pfam" id="PF10601">
    <property type="entry name" value="zf-LITAF-like"/>
    <property type="match status" value="1"/>
</dbReference>
<dbReference type="SMART" id="SM00714">
    <property type="entry name" value="LITAF"/>
    <property type="match status" value="1"/>
</dbReference>
<keyword evidence="7 9" id="KW-0472">Membrane</keyword>
<sequence>MTEVHPETKTPIDDPPPPYAGTELNTVAQPPVQAYRALIRQPYGSQSPECACPSCGTTARLNLKREPGNGNALVCLFCCLAGCWICSCCAFCISELMDTFHECKSCKKLTKVDEFRFCQKTFVNE</sequence>
<dbReference type="InterPro" id="IPR006629">
    <property type="entry name" value="LITAF"/>
</dbReference>
<feature type="compositionally biased region" description="Basic and acidic residues" evidence="8">
    <location>
        <begin position="1"/>
        <end position="12"/>
    </location>
</feature>
<evidence type="ECO:0000256" key="9">
    <source>
        <dbReference type="SAM" id="Phobius"/>
    </source>
</evidence>
<evidence type="ECO:0000256" key="3">
    <source>
        <dbReference type="ARBA" id="ARBA00004630"/>
    </source>
</evidence>
<dbReference type="PANTHER" id="PTHR23292:SF46">
    <property type="entry name" value="LIPOPOLYSACCHARIDE-INDUCED TUMOR NECROSIS FACTOR-ALPHA FACTOR HOMOLOG"/>
    <property type="match status" value="1"/>
</dbReference>
<dbReference type="Proteomes" id="UP001158576">
    <property type="component" value="Chromosome 2"/>
</dbReference>
<reference evidence="11 12" key="1">
    <citation type="submission" date="2021-04" db="EMBL/GenBank/DDBJ databases">
        <authorList>
            <person name="Bliznina A."/>
        </authorList>
    </citation>
    <scope>NUCLEOTIDE SEQUENCE [LARGE SCALE GENOMIC DNA]</scope>
</reference>
<dbReference type="EMBL" id="OU015567">
    <property type="protein sequence ID" value="CAG5112202.1"/>
    <property type="molecule type" value="Genomic_DNA"/>
</dbReference>
<evidence type="ECO:0000256" key="2">
    <source>
        <dbReference type="ARBA" id="ARBA00004481"/>
    </source>
</evidence>
<keyword evidence="9" id="KW-1133">Transmembrane helix</keyword>
<dbReference type="PANTHER" id="PTHR23292">
    <property type="entry name" value="LIPOPOLYSACCHARIDE-INDUCED TUMOR NECROSIS FACTOR-ALPHA FACTOR"/>
    <property type="match status" value="1"/>
</dbReference>
<accession>A0ABN7TA08</accession>
<evidence type="ECO:0000256" key="7">
    <source>
        <dbReference type="ARBA" id="ARBA00023136"/>
    </source>
</evidence>
<evidence type="ECO:0000259" key="10">
    <source>
        <dbReference type="PROSITE" id="PS51837"/>
    </source>
</evidence>
<evidence type="ECO:0000313" key="12">
    <source>
        <dbReference type="Proteomes" id="UP001158576"/>
    </source>
</evidence>
<keyword evidence="5" id="KW-0479">Metal-binding</keyword>
<evidence type="ECO:0000313" key="11">
    <source>
        <dbReference type="EMBL" id="CAG5112202.1"/>
    </source>
</evidence>
<evidence type="ECO:0000256" key="1">
    <source>
        <dbReference type="ARBA" id="ARBA00004414"/>
    </source>
</evidence>
<dbReference type="PROSITE" id="PS51837">
    <property type="entry name" value="LITAF"/>
    <property type="match status" value="1"/>
</dbReference>
<evidence type="ECO:0000256" key="8">
    <source>
        <dbReference type="SAM" id="MobiDB-lite"/>
    </source>
</evidence>
<dbReference type="InterPro" id="IPR037519">
    <property type="entry name" value="LITAF_fam"/>
</dbReference>
<feature type="transmembrane region" description="Helical" evidence="9">
    <location>
        <begin position="71"/>
        <end position="93"/>
    </location>
</feature>
<comment type="subcellular location">
    <subcellularLocation>
        <location evidence="2">Endosome membrane</location>
        <topology evidence="2">Peripheral membrane protein</topology>
    </subcellularLocation>
    <subcellularLocation>
        <location evidence="1">Late endosome membrane</location>
    </subcellularLocation>
    <subcellularLocation>
        <location evidence="3">Lysosome membrane</location>
        <topology evidence="3">Peripheral membrane protein</topology>
        <orientation evidence="3">Cytoplasmic side</orientation>
    </subcellularLocation>
</comment>
<keyword evidence="6" id="KW-0862">Zinc</keyword>
<protein>
    <submittedName>
        <fullName evidence="11">Oidioi.mRNA.OKI2018_I69.chr2.g6445.t1.cds</fullName>
    </submittedName>
</protein>
<gene>
    <name evidence="11" type="ORF">OKIOD_LOCUS15210</name>
</gene>
<evidence type="ECO:0000256" key="5">
    <source>
        <dbReference type="ARBA" id="ARBA00022723"/>
    </source>
</evidence>
<comment type="similarity">
    <text evidence="4">Belongs to the CDIP1/LITAF family.</text>
</comment>
<evidence type="ECO:0000256" key="6">
    <source>
        <dbReference type="ARBA" id="ARBA00022833"/>
    </source>
</evidence>
<keyword evidence="12" id="KW-1185">Reference proteome</keyword>
<name>A0ABN7TA08_OIKDI</name>
<feature type="region of interest" description="Disordered" evidence="8">
    <location>
        <begin position="1"/>
        <end position="23"/>
    </location>
</feature>
<keyword evidence="9" id="KW-0812">Transmembrane</keyword>